<dbReference type="Gene3D" id="2.60.40.150">
    <property type="entry name" value="C2 domain"/>
    <property type="match status" value="1"/>
</dbReference>
<name>A0ABN9R7J4_9DINO</name>
<evidence type="ECO:0000313" key="12">
    <source>
        <dbReference type="EMBL" id="CAK0814838.1"/>
    </source>
</evidence>
<evidence type="ECO:0000259" key="10">
    <source>
        <dbReference type="PROSITE" id="PS50008"/>
    </source>
</evidence>
<evidence type="ECO:0000256" key="7">
    <source>
        <dbReference type="RuleBase" id="RU361133"/>
    </source>
</evidence>
<feature type="domain" description="C2" evidence="9">
    <location>
        <begin position="1109"/>
        <end position="1240"/>
    </location>
</feature>
<protein>
    <recommendedName>
        <fullName evidence="1 7">Phosphoinositide phospholipase C</fullName>
        <ecNumber evidence="1 7">3.1.4.11</ecNumber>
    </recommendedName>
</protein>
<reference evidence="12" key="1">
    <citation type="submission" date="2023-10" db="EMBL/GenBank/DDBJ databases">
        <authorList>
            <person name="Chen Y."/>
            <person name="Shah S."/>
            <person name="Dougan E. K."/>
            <person name="Thang M."/>
            <person name="Chan C."/>
        </authorList>
    </citation>
    <scope>NUCLEOTIDE SEQUENCE [LARGE SCALE GENOMIC DNA]</scope>
</reference>
<comment type="caution">
    <text evidence="12">The sequence shown here is derived from an EMBL/GenBank/DDBJ whole genome shotgun (WGS) entry which is preliminary data.</text>
</comment>
<dbReference type="SUPFAM" id="SSF51695">
    <property type="entry name" value="PLC-like phosphodiesterases"/>
    <property type="match status" value="1"/>
</dbReference>
<feature type="compositionally biased region" description="Polar residues" evidence="8">
    <location>
        <begin position="98"/>
        <end position="108"/>
    </location>
</feature>
<keyword evidence="13" id="KW-1185">Reference proteome</keyword>
<dbReference type="SMART" id="SM00239">
    <property type="entry name" value="C2"/>
    <property type="match status" value="1"/>
</dbReference>
<dbReference type="InterPro" id="IPR035892">
    <property type="entry name" value="C2_domain_sf"/>
</dbReference>
<dbReference type="CDD" id="cd08558">
    <property type="entry name" value="PI-PLCc_eukaryota"/>
    <property type="match status" value="1"/>
</dbReference>
<dbReference type="Gene3D" id="1.10.238.10">
    <property type="entry name" value="EF-hand"/>
    <property type="match status" value="1"/>
</dbReference>
<dbReference type="Pfam" id="PF00388">
    <property type="entry name" value="PI-PLC-X"/>
    <property type="match status" value="1"/>
</dbReference>
<feature type="domain" description="EF-hand" evidence="11">
    <location>
        <begin position="509"/>
        <end position="544"/>
    </location>
</feature>
<dbReference type="EMBL" id="CAUYUJ010005758">
    <property type="protein sequence ID" value="CAK0814838.1"/>
    <property type="molecule type" value="Genomic_DNA"/>
</dbReference>
<feature type="region of interest" description="Disordered" evidence="8">
    <location>
        <begin position="1"/>
        <end position="56"/>
    </location>
</feature>
<evidence type="ECO:0000256" key="1">
    <source>
        <dbReference type="ARBA" id="ARBA00012368"/>
    </source>
</evidence>
<feature type="compositionally biased region" description="Polar residues" evidence="8">
    <location>
        <begin position="944"/>
        <end position="953"/>
    </location>
</feature>
<feature type="compositionally biased region" description="Polar residues" evidence="8">
    <location>
        <begin position="266"/>
        <end position="282"/>
    </location>
</feature>
<dbReference type="InterPro" id="IPR017946">
    <property type="entry name" value="PLC-like_Pdiesterase_TIM-brl"/>
</dbReference>
<feature type="region of interest" description="Disordered" evidence="8">
    <location>
        <begin position="252"/>
        <end position="282"/>
    </location>
</feature>
<feature type="compositionally biased region" description="Low complexity" evidence="8">
    <location>
        <begin position="119"/>
        <end position="131"/>
    </location>
</feature>
<dbReference type="Gene3D" id="3.20.20.190">
    <property type="entry name" value="Phosphatidylinositol (PI) phosphodiesterase"/>
    <property type="match status" value="2"/>
</dbReference>
<evidence type="ECO:0000256" key="3">
    <source>
        <dbReference type="ARBA" id="ARBA00022837"/>
    </source>
</evidence>
<dbReference type="SMART" id="SM00149">
    <property type="entry name" value="PLCYc"/>
    <property type="match status" value="1"/>
</dbReference>
<evidence type="ECO:0000256" key="2">
    <source>
        <dbReference type="ARBA" id="ARBA00022801"/>
    </source>
</evidence>
<accession>A0ABN9R7J4</accession>
<dbReference type="SUPFAM" id="SSF49562">
    <property type="entry name" value="C2 domain (Calcium/lipid-binding domain, CaLB)"/>
    <property type="match status" value="1"/>
</dbReference>
<sequence>MSCESLDSLDRSDRSSHQSPWGSKASSGTSPLARNCDIRSESHRSRSSRNSLPFGCLSDYSMVDSDISPRMLTSMGTSPMGGSSAPSFFPDARRRSRGTSPMGGSSAPSFFPDARRRSPGTSPMGGSSTPSFFPDARRRSPGTSPMGGSTAPSFFPDARRRSPGTSPMGGSSAPSFFPDARRRSPGTSPMGGSSSAPSFFPGALRRSGGGSKSPTAGSGTSTAGFSLEAHDGPLFRSLPPELVKEVISLPDGENESGEEAVGHGGSKNSWATPDSRNSQIGSSYDVTKFVTMATSQGDSRQNIGRDVSRAHMQKFALCRREACAWVRRGEVLVKHPLRRTDGGHFSTLKEMRRKPHVLLSRRKKYTFVVLDRHKTASGHPELRWGRDLGRAVSMQAKGCLVLSEVHYVAATVLHDEAEVSEKLLNEFQIVGSNYSMKIVAPSRESMKLWVVGLLQLSQLARKRNLKFKRTTVDDVLWNSIVREFQRLDKDGSGDISTEELADLIPSASGNSSAVSEMLSKFDVDGNGTLQLQEFARLFQALSVKDVLSPWFLKYACHVTTDLGLQTKGISEASFLEFLEREQCETGAAGVVFADLQSPHVVSVGGRLHLTELGLSFLLCSAKNPAFDPARGQKVHQDMTQPISHYWISSSHNTYLERDQLFGTSALEQYQDVLLRGCRCVEIDCWDGDDGEPIVTHGYTATSRLMFQDVVRVCRDYGFVASPYPLILSLEVHCGPKQLARMGRILNEILGDRLLRLPEGGLSTAELVSPAAAMRRVIVKGKVPHELILANSEFAEATQLTSASSSFAKGRSQSSVISNSSQLEPYSCDSLPSTPSRRRRVLESLKQCLHMLSQMHGRPTNKFHHDFQLPVECHEANEPTSLGERRRVNFGATEDAPAAEALRPPALDLDDSPLESPPVSSPPSPSWHGEASQGEFSFDVYSAQERPSQRSGSNSLAATRAAKPASSARSLLRRLARGKDGVDAFDIEGVQEYARTLYLVARKPPRGGLWSSLAEEEPRKDHELVLFPCNIMSLNEKKAEKLLVTNLNRSREHHQNNLSRVYPMATRTSSSNPDPVPFWLAGVQMVALNYQSMDLPVLINDGLFRNENGGAGYILKPDLPPPPLQKGGCVLDVGVLCGQYLPKPGADRGGDKGNKTTNPMVRVSISGLDEDRKKFVTSQVFENGFNPRWEETVSFELLHPTLSILIFEVVHTRNPAAHSPSQFGCLGGKKSTRRRKPRSWQNVFVGAGRRCRSLSRSSQRQGRSATVATACSRRRAEEVVAAAAVPVSGLREGLRWVQLLDTRFHPVERSGLLLDIRLSGAWASERRSVSTSAAPTTSLIAVPTRAPPAGSSSALQRRCISLGASPLPQKERIVTPCVSLAREMVVAV</sequence>
<feature type="region of interest" description="Disordered" evidence="8">
    <location>
        <begin position="905"/>
        <end position="968"/>
    </location>
</feature>
<gene>
    <name evidence="12" type="ORF">PCOR1329_LOCUS18336</name>
</gene>
<dbReference type="PROSITE" id="PS50004">
    <property type="entry name" value="C2"/>
    <property type="match status" value="1"/>
</dbReference>
<evidence type="ECO:0000313" key="13">
    <source>
        <dbReference type="Proteomes" id="UP001189429"/>
    </source>
</evidence>
<dbReference type="InterPro" id="IPR000008">
    <property type="entry name" value="C2_dom"/>
</dbReference>
<dbReference type="SMART" id="SM00054">
    <property type="entry name" value="EFh"/>
    <property type="match status" value="2"/>
</dbReference>
<feature type="compositionally biased region" description="Low complexity" evidence="8">
    <location>
        <begin position="185"/>
        <end position="203"/>
    </location>
</feature>
<dbReference type="InterPro" id="IPR018247">
    <property type="entry name" value="EF_Hand_1_Ca_BS"/>
</dbReference>
<dbReference type="PROSITE" id="PS50007">
    <property type="entry name" value="PIPLC_X_DOMAIN"/>
    <property type="match status" value="1"/>
</dbReference>
<feature type="region of interest" description="Disordered" evidence="8">
    <location>
        <begin position="69"/>
        <end position="237"/>
    </location>
</feature>
<dbReference type="Pfam" id="PF00387">
    <property type="entry name" value="PI-PLC-Y"/>
    <property type="match status" value="1"/>
</dbReference>
<dbReference type="PANTHER" id="PTHR10336:SF36">
    <property type="entry name" value="1-PHOSPHATIDYLINOSITOL 4,5-BISPHOSPHATE PHOSPHODIESTERASE BETA-4"/>
    <property type="match status" value="1"/>
</dbReference>
<dbReference type="SMART" id="SM00148">
    <property type="entry name" value="PLCXc"/>
    <property type="match status" value="1"/>
</dbReference>
<evidence type="ECO:0000259" key="11">
    <source>
        <dbReference type="PROSITE" id="PS50222"/>
    </source>
</evidence>
<dbReference type="CDD" id="cd15898">
    <property type="entry name" value="EFh_PI-PLC"/>
    <property type="match status" value="1"/>
</dbReference>
<dbReference type="Pfam" id="PF13499">
    <property type="entry name" value="EF-hand_7"/>
    <property type="match status" value="1"/>
</dbReference>
<feature type="compositionally biased region" description="Polar residues" evidence="8">
    <location>
        <begin position="141"/>
        <end position="152"/>
    </location>
</feature>
<feature type="compositionally biased region" description="Polar residues" evidence="8">
    <location>
        <begin position="17"/>
        <end position="32"/>
    </location>
</feature>
<dbReference type="InterPro" id="IPR001192">
    <property type="entry name" value="PI-PLC_fam"/>
</dbReference>
<evidence type="ECO:0000256" key="6">
    <source>
        <dbReference type="ARBA" id="ARBA00023224"/>
    </source>
</evidence>
<dbReference type="InterPro" id="IPR001711">
    <property type="entry name" value="PLipase_C_Pinositol-sp_Y"/>
</dbReference>
<dbReference type="InterPro" id="IPR000909">
    <property type="entry name" value="PLipase_C_PInositol-sp_X_dom"/>
</dbReference>
<feature type="compositionally biased region" description="Low complexity" evidence="8">
    <location>
        <begin position="954"/>
        <end position="968"/>
    </location>
</feature>
<dbReference type="CDD" id="cd00275">
    <property type="entry name" value="C2_PLC_like"/>
    <property type="match status" value="1"/>
</dbReference>
<dbReference type="SUPFAM" id="SSF47473">
    <property type="entry name" value="EF-hand"/>
    <property type="match status" value="1"/>
</dbReference>
<dbReference type="InterPro" id="IPR002048">
    <property type="entry name" value="EF_hand_dom"/>
</dbReference>
<dbReference type="PRINTS" id="PR00390">
    <property type="entry name" value="PHPHLIPASEC"/>
</dbReference>
<feature type="compositionally biased region" description="Pro residues" evidence="8">
    <location>
        <begin position="914"/>
        <end position="924"/>
    </location>
</feature>
<keyword evidence="4 7" id="KW-0442">Lipid degradation</keyword>
<evidence type="ECO:0000256" key="4">
    <source>
        <dbReference type="ARBA" id="ARBA00022963"/>
    </source>
</evidence>
<dbReference type="PANTHER" id="PTHR10336">
    <property type="entry name" value="PHOSPHOINOSITIDE-SPECIFIC PHOSPHOLIPASE C FAMILY PROTEIN"/>
    <property type="match status" value="1"/>
</dbReference>
<evidence type="ECO:0000256" key="5">
    <source>
        <dbReference type="ARBA" id="ARBA00023098"/>
    </source>
</evidence>
<feature type="compositionally biased region" description="Polar residues" evidence="8">
    <location>
        <begin position="163"/>
        <end position="174"/>
    </location>
</feature>
<dbReference type="Proteomes" id="UP001189429">
    <property type="component" value="Unassembled WGS sequence"/>
</dbReference>
<dbReference type="InterPro" id="IPR011992">
    <property type="entry name" value="EF-hand-dom_pair"/>
</dbReference>
<feature type="compositionally biased region" description="Low complexity" evidence="8">
    <location>
        <begin position="73"/>
        <end position="87"/>
    </location>
</feature>
<keyword evidence="3" id="KW-0106">Calcium</keyword>
<feature type="compositionally biased region" description="Polar residues" evidence="8">
    <location>
        <begin position="212"/>
        <end position="224"/>
    </location>
</feature>
<evidence type="ECO:0000256" key="8">
    <source>
        <dbReference type="SAM" id="MobiDB-lite"/>
    </source>
</evidence>
<keyword evidence="2 7" id="KW-0378">Hydrolase</keyword>
<proteinExistence type="predicted"/>
<organism evidence="12 13">
    <name type="scientific">Prorocentrum cordatum</name>
    <dbReference type="NCBI Taxonomy" id="2364126"/>
    <lineage>
        <taxon>Eukaryota</taxon>
        <taxon>Sar</taxon>
        <taxon>Alveolata</taxon>
        <taxon>Dinophyceae</taxon>
        <taxon>Prorocentrales</taxon>
        <taxon>Prorocentraceae</taxon>
        <taxon>Prorocentrum</taxon>
    </lineage>
</organism>
<keyword evidence="6" id="KW-0807">Transducer</keyword>
<dbReference type="EC" id="3.1.4.11" evidence="1 7"/>
<dbReference type="PROSITE" id="PS00018">
    <property type="entry name" value="EF_HAND_1"/>
    <property type="match status" value="1"/>
</dbReference>
<feature type="domain" description="PI-PLC Y-box" evidence="10">
    <location>
        <begin position="1029"/>
        <end position="1118"/>
    </location>
</feature>
<evidence type="ECO:0000259" key="9">
    <source>
        <dbReference type="PROSITE" id="PS50004"/>
    </source>
</evidence>
<dbReference type="Pfam" id="PF00168">
    <property type="entry name" value="C2"/>
    <property type="match status" value="1"/>
</dbReference>
<dbReference type="PROSITE" id="PS50222">
    <property type="entry name" value="EF_HAND_2"/>
    <property type="match status" value="1"/>
</dbReference>
<dbReference type="PROSITE" id="PS50008">
    <property type="entry name" value="PIPLC_Y_DOMAIN"/>
    <property type="match status" value="1"/>
</dbReference>
<keyword evidence="5 7" id="KW-0443">Lipid metabolism</keyword>
<comment type="catalytic activity">
    <reaction evidence="7">
        <text>a 1,2-diacyl-sn-glycero-3-phospho-(1D-myo-inositol-4,5-bisphosphate) + H2O = 1D-myo-inositol 1,4,5-trisphosphate + a 1,2-diacyl-sn-glycerol + H(+)</text>
        <dbReference type="Rhea" id="RHEA:33179"/>
        <dbReference type="ChEBI" id="CHEBI:15377"/>
        <dbReference type="ChEBI" id="CHEBI:15378"/>
        <dbReference type="ChEBI" id="CHEBI:17815"/>
        <dbReference type="ChEBI" id="CHEBI:58456"/>
        <dbReference type="ChEBI" id="CHEBI:203600"/>
        <dbReference type="EC" id="3.1.4.11"/>
    </reaction>
</comment>